<dbReference type="PANTHER" id="PTHR30469:SF15">
    <property type="entry name" value="HLYD FAMILY OF SECRETION PROTEINS"/>
    <property type="match status" value="1"/>
</dbReference>
<dbReference type="InterPro" id="IPR002477">
    <property type="entry name" value="Peptidoglycan-bd-like"/>
</dbReference>
<name>A0ABQ5QPA2_9ACTN</name>
<proteinExistence type="predicted"/>
<dbReference type="InterPro" id="IPR036366">
    <property type="entry name" value="PGBDSf"/>
</dbReference>
<dbReference type="Pfam" id="PF01471">
    <property type="entry name" value="PG_binding_1"/>
    <property type="match status" value="1"/>
</dbReference>
<sequence length="392" mass="40212">MTQGEDRLRRARRGWLVFSGCALAAVLLVAVTATAVGRHLRSPAQLAADAEPPAPSVVTATVERRVLAEPVVLRGRVQPGASVRLYPPAPAVGPNSVVTKVLAQLGERVREGQVVLERSGEPLFVLVSPFPLYRDLTAGLTGPDVEQVQRALKRLGYDVATTGSFDTRTRDAVAELYTDRGYTAPTASAPPSPGVAGAAVSLPQAHVVVLGRTGQRVSAVGVRVGDVLADPRKALFELDRGAPSLVAVVSAEQAALLAVGQAATASDDGAGTTTGVAVSAIGDQPVESDGRTGYEVRFRFTGKALSGTAQRSVRVDVDVAGGAEPVLAVPVTAVFSRADGTTFVTVVSGQGTVDVPVRAGRIAGGWVEVAGADDRLAEGAAVAVGEGTPARR</sequence>
<comment type="caution">
    <text evidence="2">The sequence shown here is derived from an EMBL/GenBank/DDBJ whole genome shotgun (WGS) entry which is preliminary data.</text>
</comment>
<gene>
    <name evidence="2" type="ORF">Pa4123_06780</name>
</gene>
<organism evidence="2 3">
    <name type="scientific">Phytohabitans aurantiacus</name>
    <dbReference type="NCBI Taxonomy" id="3016789"/>
    <lineage>
        <taxon>Bacteria</taxon>
        <taxon>Bacillati</taxon>
        <taxon>Actinomycetota</taxon>
        <taxon>Actinomycetes</taxon>
        <taxon>Micromonosporales</taxon>
        <taxon>Micromonosporaceae</taxon>
    </lineage>
</organism>
<dbReference type="RefSeq" id="WP_281892410.1">
    <property type="nucleotide sequence ID" value="NZ_BSDI01000002.1"/>
</dbReference>
<evidence type="ECO:0000259" key="1">
    <source>
        <dbReference type="Pfam" id="PF01471"/>
    </source>
</evidence>
<keyword evidence="3" id="KW-1185">Reference proteome</keyword>
<dbReference type="EMBL" id="BSDI01000002">
    <property type="protein sequence ID" value="GLH95406.1"/>
    <property type="molecule type" value="Genomic_DNA"/>
</dbReference>
<protein>
    <recommendedName>
        <fullName evidence="1">Peptidoglycan binding-like domain-containing protein</fullName>
    </recommendedName>
</protein>
<dbReference type="Gene3D" id="2.40.420.20">
    <property type="match status" value="1"/>
</dbReference>
<dbReference type="Gene3D" id="1.10.101.10">
    <property type="entry name" value="PGBD-like superfamily/PGBD"/>
    <property type="match status" value="1"/>
</dbReference>
<accession>A0ABQ5QPA2</accession>
<feature type="domain" description="Peptidoglycan binding-like" evidence="1">
    <location>
        <begin position="141"/>
        <end position="175"/>
    </location>
</feature>
<dbReference type="SUPFAM" id="SSF47090">
    <property type="entry name" value="PGBD-like"/>
    <property type="match status" value="1"/>
</dbReference>
<reference evidence="2" key="1">
    <citation type="submission" date="2022-12" db="EMBL/GenBank/DDBJ databases">
        <title>New Phytohabitans aurantiacus sp. RD004123 nov., an actinomycete isolated from soil.</title>
        <authorList>
            <person name="Triningsih D.W."/>
            <person name="Harunari E."/>
            <person name="Igarashi Y."/>
        </authorList>
    </citation>
    <scope>NUCLEOTIDE SEQUENCE</scope>
    <source>
        <strain evidence="2">RD004123</strain>
    </source>
</reference>
<evidence type="ECO:0000313" key="2">
    <source>
        <dbReference type="EMBL" id="GLH95406.1"/>
    </source>
</evidence>
<dbReference type="PANTHER" id="PTHR30469">
    <property type="entry name" value="MULTIDRUG RESISTANCE PROTEIN MDTA"/>
    <property type="match status" value="1"/>
</dbReference>
<evidence type="ECO:0000313" key="3">
    <source>
        <dbReference type="Proteomes" id="UP001144280"/>
    </source>
</evidence>
<dbReference type="Proteomes" id="UP001144280">
    <property type="component" value="Unassembled WGS sequence"/>
</dbReference>
<dbReference type="InterPro" id="IPR036365">
    <property type="entry name" value="PGBD-like_sf"/>
</dbReference>